<feature type="transmembrane region" description="Helical" evidence="1">
    <location>
        <begin position="108"/>
        <end position="132"/>
    </location>
</feature>
<name>A0A1M7G8P6_9BACT</name>
<evidence type="ECO:0000313" key="3">
    <source>
        <dbReference type="EMBL" id="SHM12752.1"/>
    </source>
</evidence>
<dbReference type="PANTHER" id="PTHR37461">
    <property type="entry name" value="ANTI-SIGMA-K FACTOR RSKA"/>
    <property type="match status" value="1"/>
</dbReference>
<dbReference type="RefSeq" id="WP_073083676.1">
    <property type="nucleotide sequence ID" value="NZ_FRBL01000006.1"/>
</dbReference>
<dbReference type="GO" id="GO:0006417">
    <property type="term" value="P:regulation of translation"/>
    <property type="evidence" value="ECO:0007669"/>
    <property type="project" value="TreeGrafter"/>
</dbReference>
<gene>
    <name evidence="3" type="ORF">SAMN05444266_106453</name>
</gene>
<dbReference type="Pfam" id="PF10099">
    <property type="entry name" value="RskA_C"/>
    <property type="match status" value="1"/>
</dbReference>
<dbReference type="InterPro" id="IPR018764">
    <property type="entry name" value="RskA_C"/>
</dbReference>
<dbReference type="STRING" id="1419482.SAMN05444266_106453"/>
<evidence type="ECO:0000256" key="1">
    <source>
        <dbReference type="SAM" id="Phobius"/>
    </source>
</evidence>
<dbReference type="EMBL" id="FRBL01000006">
    <property type="protein sequence ID" value="SHM12752.1"/>
    <property type="molecule type" value="Genomic_DNA"/>
</dbReference>
<keyword evidence="4" id="KW-1185">Reference proteome</keyword>
<dbReference type="GO" id="GO:0005886">
    <property type="term" value="C:plasma membrane"/>
    <property type="evidence" value="ECO:0007669"/>
    <property type="project" value="InterPro"/>
</dbReference>
<feature type="domain" description="Anti-sigma K factor RskA C-terminal" evidence="2">
    <location>
        <begin position="113"/>
        <end position="275"/>
    </location>
</feature>
<dbReference type="InterPro" id="IPR051474">
    <property type="entry name" value="Anti-sigma-K/W_factor"/>
</dbReference>
<accession>A0A1M7G8P6</accession>
<proteinExistence type="predicted"/>
<dbReference type="Proteomes" id="UP000184420">
    <property type="component" value="Unassembled WGS sequence"/>
</dbReference>
<keyword evidence="1" id="KW-0472">Membrane</keyword>
<protein>
    <submittedName>
        <fullName evidence="3">Anti-sigma-K factor rskA</fullName>
    </submittedName>
</protein>
<dbReference type="OrthoDB" id="1420916at2"/>
<keyword evidence="1" id="KW-1133">Transmembrane helix</keyword>
<evidence type="ECO:0000259" key="2">
    <source>
        <dbReference type="Pfam" id="PF10099"/>
    </source>
</evidence>
<dbReference type="GO" id="GO:0016989">
    <property type="term" value="F:sigma factor antagonist activity"/>
    <property type="evidence" value="ECO:0007669"/>
    <property type="project" value="TreeGrafter"/>
</dbReference>
<keyword evidence="1" id="KW-0812">Transmembrane</keyword>
<dbReference type="PANTHER" id="PTHR37461:SF1">
    <property type="entry name" value="ANTI-SIGMA-K FACTOR RSKA"/>
    <property type="match status" value="1"/>
</dbReference>
<dbReference type="AlphaFoldDB" id="A0A1M7G8P6"/>
<sequence>MDAQKVISSGIIELYVAGMATEPEVREVEAAIIQYPEVLAAVEEYRKSLEYYVAAQVLPPDNAIKASLLNQINNLEATDTEQTVLSSNMPERPKATLMEETLIQEKRLSWKVVAAAAFVLLIGSVIMNFFYYKKWKDFREYKDKYQALVLSQNSIQSTNDKYRARLDELEQTLNVMEDPAVLKVNMPGTKLKPDAVATVFWNTQNKQVYLKVNNLPEPAADKQYQLWAIVDGKPVDMGVFEMGDTAKLLQKMKVTDKVQMFAVTLENKGGAAQPTLEQMYVAGKLPG</sequence>
<reference evidence="3 4" key="1">
    <citation type="submission" date="2016-11" db="EMBL/GenBank/DDBJ databases">
        <authorList>
            <person name="Jaros S."/>
            <person name="Januszkiewicz K."/>
            <person name="Wedrychowicz H."/>
        </authorList>
    </citation>
    <scope>NUCLEOTIDE SEQUENCE [LARGE SCALE GENOMIC DNA]</scope>
    <source>
        <strain evidence="3 4">DSM 27406</strain>
    </source>
</reference>
<evidence type="ECO:0000313" key="4">
    <source>
        <dbReference type="Proteomes" id="UP000184420"/>
    </source>
</evidence>
<organism evidence="3 4">
    <name type="scientific">Chitinophaga jiangningensis</name>
    <dbReference type="NCBI Taxonomy" id="1419482"/>
    <lineage>
        <taxon>Bacteria</taxon>
        <taxon>Pseudomonadati</taxon>
        <taxon>Bacteroidota</taxon>
        <taxon>Chitinophagia</taxon>
        <taxon>Chitinophagales</taxon>
        <taxon>Chitinophagaceae</taxon>
        <taxon>Chitinophaga</taxon>
    </lineage>
</organism>